<dbReference type="InterPro" id="IPR003593">
    <property type="entry name" value="AAA+_ATPase"/>
</dbReference>
<dbReference type="InterPro" id="IPR003439">
    <property type="entry name" value="ABC_transporter-like_ATP-bd"/>
</dbReference>
<feature type="domain" description="ABC transporter" evidence="11">
    <location>
        <begin position="311"/>
        <end position="575"/>
    </location>
</feature>
<evidence type="ECO:0000256" key="2">
    <source>
        <dbReference type="ARBA" id="ARBA00005417"/>
    </source>
</evidence>
<feature type="transmembrane region" description="Helical" evidence="10">
    <location>
        <begin position="569"/>
        <end position="588"/>
    </location>
</feature>
<evidence type="ECO:0000313" key="13">
    <source>
        <dbReference type="Proteomes" id="UP001500730"/>
    </source>
</evidence>
<dbReference type="PROSITE" id="PS00211">
    <property type="entry name" value="ABC_TRANSPORTER_1"/>
    <property type="match status" value="2"/>
</dbReference>
<keyword evidence="13" id="KW-1185">Reference proteome</keyword>
<dbReference type="EMBL" id="BAAARE010000007">
    <property type="protein sequence ID" value="GAA2481110.1"/>
    <property type="molecule type" value="Genomic_DNA"/>
</dbReference>
<dbReference type="PROSITE" id="PS50893">
    <property type="entry name" value="ABC_TRANSPORTER_2"/>
    <property type="match status" value="2"/>
</dbReference>
<dbReference type="Pfam" id="PF02361">
    <property type="entry name" value="CbiQ"/>
    <property type="match status" value="1"/>
</dbReference>
<dbReference type="SMART" id="SM00382">
    <property type="entry name" value="AAA"/>
    <property type="match status" value="2"/>
</dbReference>
<evidence type="ECO:0000256" key="3">
    <source>
        <dbReference type="ARBA" id="ARBA00022448"/>
    </source>
</evidence>
<dbReference type="InterPro" id="IPR017871">
    <property type="entry name" value="ABC_transporter-like_CS"/>
</dbReference>
<feature type="transmembrane region" description="Helical" evidence="10">
    <location>
        <begin position="657"/>
        <end position="675"/>
    </location>
</feature>
<protein>
    <recommendedName>
        <fullName evidence="11">ABC transporter domain-containing protein</fullName>
    </recommendedName>
</protein>
<dbReference type="CDD" id="cd16914">
    <property type="entry name" value="EcfT"/>
    <property type="match status" value="1"/>
</dbReference>
<dbReference type="Pfam" id="PF00005">
    <property type="entry name" value="ABC_tran"/>
    <property type="match status" value="2"/>
</dbReference>
<evidence type="ECO:0000256" key="1">
    <source>
        <dbReference type="ARBA" id="ARBA00004141"/>
    </source>
</evidence>
<accession>A0ABN3LFU9</accession>
<dbReference type="SUPFAM" id="SSF52540">
    <property type="entry name" value="P-loop containing nucleoside triphosphate hydrolases"/>
    <property type="match status" value="2"/>
</dbReference>
<name>A0ABN3LFU9_9MICO</name>
<dbReference type="InterPro" id="IPR050095">
    <property type="entry name" value="ECF_ABC_transporter_ATP-bd"/>
</dbReference>
<dbReference type="InterPro" id="IPR015856">
    <property type="entry name" value="ABC_transpr_CbiO/EcfA_su"/>
</dbReference>
<evidence type="ECO:0000256" key="4">
    <source>
        <dbReference type="ARBA" id="ARBA00022692"/>
    </source>
</evidence>
<keyword evidence="3" id="KW-0813">Transport</keyword>
<evidence type="ECO:0000256" key="8">
    <source>
        <dbReference type="ARBA" id="ARBA00023136"/>
    </source>
</evidence>
<dbReference type="CDD" id="cd03225">
    <property type="entry name" value="ABC_cobalt_CbiO_domain1"/>
    <property type="match status" value="2"/>
</dbReference>
<feature type="region of interest" description="Disordered" evidence="9">
    <location>
        <begin position="1"/>
        <end position="32"/>
    </location>
</feature>
<comment type="subcellular location">
    <subcellularLocation>
        <location evidence="1">Membrane</location>
        <topology evidence="1">Multi-pass membrane protein</topology>
    </subcellularLocation>
</comment>
<evidence type="ECO:0000256" key="5">
    <source>
        <dbReference type="ARBA" id="ARBA00022741"/>
    </source>
</evidence>
<evidence type="ECO:0000313" key="12">
    <source>
        <dbReference type="EMBL" id="GAA2481110.1"/>
    </source>
</evidence>
<keyword evidence="7 10" id="KW-1133">Transmembrane helix</keyword>
<feature type="transmembrane region" description="Helical" evidence="10">
    <location>
        <begin position="595"/>
        <end position="613"/>
    </location>
</feature>
<dbReference type="InterPro" id="IPR027417">
    <property type="entry name" value="P-loop_NTPase"/>
</dbReference>
<dbReference type="InterPro" id="IPR003339">
    <property type="entry name" value="ABC/ECF_trnsptr_transmembrane"/>
</dbReference>
<keyword evidence="8 10" id="KW-0472">Membrane</keyword>
<dbReference type="PANTHER" id="PTHR43553:SF24">
    <property type="entry name" value="ENERGY-COUPLING FACTOR TRANSPORTER ATP-BINDING PROTEIN ECFA1"/>
    <property type="match status" value="1"/>
</dbReference>
<feature type="domain" description="ABC transporter" evidence="11">
    <location>
        <begin position="37"/>
        <end position="273"/>
    </location>
</feature>
<feature type="transmembrane region" description="Helical" evidence="10">
    <location>
        <begin position="784"/>
        <end position="803"/>
    </location>
</feature>
<keyword evidence="5" id="KW-0547">Nucleotide-binding</keyword>
<comment type="similarity">
    <text evidence="2">Belongs to the ABC transporter superfamily.</text>
</comment>
<evidence type="ECO:0000256" key="10">
    <source>
        <dbReference type="SAM" id="Phobius"/>
    </source>
</evidence>
<dbReference type="Proteomes" id="UP001500730">
    <property type="component" value="Unassembled WGS sequence"/>
</dbReference>
<keyword evidence="4 10" id="KW-0812">Transmembrane</keyword>
<gene>
    <name evidence="12" type="ORF">GCM10009858_18450</name>
</gene>
<evidence type="ECO:0000256" key="9">
    <source>
        <dbReference type="SAM" id="MobiDB-lite"/>
    </source>
</evidence>
<organism evidence="12 13">
    <name type="scientific">Terrabacter carboxydivorans</name>
    <dbReference type="NCBI Taxonomy" id="619730"/>
    <lineage>
        <taxon>Bacteria</taxon>
        <taxon>Bacillati</taxon>
        <taxon>Actinomycetota</taxon>
        <taxon>Actinomycetes</taxon>
        <taxon>Micrococcales</taxon>
        <taxon>Intrasporangiaceae</taxon>
        <taxon>Terrabacter</taxon>
    </lineage>
</organism>
<evidence type="ECO:0000256" key="7">
    <source>
        <dbReference type="ARBA" id="ARBA00022989"/>
    </source>
</evidence>
<feature type="region of interest" description="Disordered" evidence="9">
    <location>
        <begin position="380"/>
        <end position="410"/>
    </location>
</feature>
<feature type="transmembrane region" description="Helical" evidence="10">
    <location>
        <begin position="625"/>
        <end position="645"/>
    </location>
</feature>
<dbReference type="PANTHER" id="PTHR43553">
    <property type="entry name" value="HEAVY METAL TRANSPORTER"/>
    <property type="match status" value="1"/>
</dbReference>
<sequence length="804" mass="81769">MRSDPARPADPAPVNAPVGPPADHLDPGPADRVGAEISVEGLTWRPFGRARPVLDGLDLTVGPGERVLLAGPSGSGKSTLLRALAGLLLTADSGDLSGTVTVGGHAPQDVPGSVGLVLQDPGAGVVASSIGRDVAFGLENVSLPRAEMPSRVTAALREVGLTMAAESSAATLSGGESQRLALAGALVMEPSVLLLDEPTAMLDAATAGDVRAVVADVVARRGLTLVVVEHRLDGWLDHVDRLVVLDATGAVVADGDPRRVLDEHGKSLAAQGIWVPGVPDPDPLPLVLEPAPTAAAGRVSQGRVVSSAAGVRVEHVSRRLGGSSRTTLAVDGTDLEARAGRTVALVGPSGAGKSSLMATLGGLLEPARGTVDVALQLTPAESGAGSASGSGAGSRDGASARDRLTPPDEWSSPDLARVVAWVPQRAATALVGRTVRDDVLTTPLALGHDPEVAGRRADALLASLGLAHLAGADPRQLSGGEQRRLAMASAVAHGPALVLADEPTVGQDRLTWAAVSGVLAAAREEGSAVVVTTHDPGVVDDADRVVRLEAPVQPAPDPEPERRPLVARAGPLSLLAAALCVLPLPALLDTWRQGLAVLAVEVVLGLVGLPAPGPGRAPHGRLRGVLARLAPAAVAVVGVAWSAWLLGGRDLEVASGAALRVLCLLVPSAVVVGFIDPESLGDHLAQRLRLPARPVVAATAALQRLQSFDALWGELMTTRRVRGIRSDRGPLARGREAVVVTGGLLVGALGQASALALAMDARGFAEARRRTWAGPAPWRLPDTLALGAGLLVIVAAVTARLLLP</sequence>
<evidence type="ECO:0000256" key="6">
    <source>
        <dbReference type="ARBA" id="ARBA00022840"/>
    </source>
</evidence>
<reference evidence="12 13" key="1">
    <citation type="journal article" date="2019" name="Int. J. Syst. Evol. Microbiol.">
        <title>The Global Catalogue of Microorganisms (GCM) 10K type strain sequencing project: providing services to taxonomists for standard genome sequencing and annotation.</title>
        <authorList>
            <consortium name="The Broad Institute Genomics Platform"/>
            <consortium name="The Broad Institute Genome Sequencing Center for Infectious Disease"/>
            <person name="Wu L."/>
            <person name="Ma J."/>
        </authorList>
    </citation>
    <scope>NUCLEOTIDE SEQUENCE [LARGE SCALE GENOMIC DNA]</scope>
    <source>
        <strain evidence="12 13">JCM 16259</strain>
    </source>
</reference>
<comment type="caution">
    <text evidence="12">The sequence shown here is derived from an EMBL/GenBank/DDBJ whole genome shotgun (WGS) entry which is preliminary data.</text>
</comment>
<keyword evidence="6" id="KW-0067">ATP-binding</keyword>
<proteinExistence type="inferred from homology"/>
<evidence type="ECO:0000259" key="11">
    <source>
        <dbReference type="PROSITE" id="PS50893"/>
    </source>
</evidence>
<feature type="transmembrane region" description="Helical" evidence="10">
    <location>
        <begin position="737"/>
        <end position="759"/>
    </location>
</feature>
<dbReference type="Gene3D" id="3.40.50.300">
    <property type="entry name" value="P-loop containing nucleotide triphosphate hydrolases"/>
    <property type="match status" value="2"/>
</dbReference>